<dbReference type="InterPro" id="IPR004501">
    <property type="entry name" value="PTS_EIIC_3"/>
</dbReference>
<accession>A0A369LZC0</accession>
<feature type="transmembrane region" description="Helical" evidence="8">
    <location>
        <begin position="301"/>
        <end position="320"/>
    </location>
</feature>
<sequence>MPVPFGVQCSKRLSADERDGRAGMLDKVDALFARLEEVMAFQAIRQGLILTIPVLLVGSFCLIFLNLPLEPYQDALAGAPHIEGLLNFVYNATMGIFSLYVAVAVALRYANACAERHGAFFIQGAPFAALAAYLMSVGFGAEGFDLVVLSTRSLFIAIVCGLASSVLYCRLVRLRRAPALYGDTLDNVFNQAVSGLLPIAAVIALFAALNAAVAALTASSCIEQLFFDGVSALFPLATATLGSGLLYLLLNNVMWFFGIHGGNMLDSVAQSVFVPGTAANAAALAAGGEPVQIVTKTFMDVFASIGGAGALLSLLAAILLFGRRRSARRLSAFAAVPMCFNISEIMLFGLPVVWNPALFVPFIVVPLVNMVVAYGAMAVGLVPPVVVDVSWTTPPLVGGYVVTGSPAGAVLQLVCIALGTVLYLPFLRRYERLADDHARVQYEALLASFQDDERAGRSVELVAAAGSLGAVARSLAEDVRAAVGAGAFELRYQPQFDVAGRAVGAEALLRMEHPVYGWLYPPLVIELAKEAGAGGELERAVFERALADAQAAEALAHAGELDPGFSVSVNATATMLQDEEAVGFVIDAFLARGLDAGRVVVEATEREALLWDAGAHDLLRRVADAGMRLAIDDFSMGRTSFQYLETSVFSVVKLDGTIAKGVMENERYAEIVSSIADLSEHLGFTVLAEYVETAEQRDVLKMLGCSLFQGYLYAPALPFDEMVERARLD</sequence>
<keyword evidence="4" id="KW-0762">Sugar transport</keyword>
<feature type="transmembrane region" description="Helical" evidence="8">
    <location>
        <begin position="193"/>
        <end position="218"/>
    </location>
</feature>
<evidence type="ECO:0000259" key="10">
    <source>
        <dbReference type="PROSITE" id="PS51105"/>
    </source>
</evidence>
<dbReference type="PANTHER" id="PTHR33989:SF4">
    <property type="entry name" value="PTS SYSTEM N,N'-DIACETYLCHITOBIOSE-SPECIFIC EIIC COMPONENT"/>
    <property type="match status" value="1"/>
</dbReference>
<dbReference type="Proteomes" id="UP000254000">
    <property type="component" value="Unassembled WGS sequence"/>
</dbReference>
<dbReference type="OrthoDB" id="3169536at2"/>
<keyword evidence="7 8" id="KW-0472">Membrane</keyword>
<reference evidence="11 12" key="1">
    <citation type="journal article" date="2018" name="Elife">
        <title>Discovery and characterization of a prevalent human gut bacterial enzyme sufficient for the inactivation of a family of plant toxins.</title>
        <authorList>
            <person name="Koppel N."/>
            <person name="Bisanz J.E."/>
            <person name="Pandelia M.E."/>
            <person name="Turnbaugh P.J."/>
            <person name="Balskus E.P."/>
        </authorList>
    </citation>
    <scope>NUCLEOTIDE SEQUENCE [LARGE SCALE GENOMIC DNA]</scope>
    <source>
        <strain evidence="11 12">3C</strain>
    </source>
</reference>
<dbReference type="PANTHER" id="PTHR33989">
    <property type="match status" value="1"/>
</dbReference>
<feature type="domain" description="EAL" evidence="9">
    <location>
        <begin position="472"/>
        <end position="729"/>
    </location>
</feature>
<dbReference type="EMBL" id="PPTS01000007">
    <property type="protein sequence ID" value="RDB63535.1"/>
    <property type="molecule type" value="Genomic_DNA"/>
</dbReference>
<dbReference type="Gene3D" id="3.20.20.450">
    <property type="entry name" value="EAL domain"/>
    <property type="match status" value="1"/>
</dbReference>
<protein>
    <submittedName>
        <fullName evidence="11">Diguanylate phosphodiesterase</fullName>
    </submittedName>
</protein>
<gene>
    <name evidence="11" type="ORF">C1877_11770</name>
</gene>
<evidence type="ECO:0000256" key="5">
    <source>
        <dbReference type="ARBA" id="ARBA00022692"/>
    </source>
</evidence>
<keyword evidence="2" id="KW-0813">Transport</keyword>
<comment type="subcellular location">
    <subcellularLocation>
        <location evidence="1">Cell membrane</location>
        <topology evidence="1">Multi-pass membrane protein</topology>
    </subcellularLocation>
</comment>
<evidence type="ECO:0000256" key="1">
    <source>
        <dbReference type="ARBA" id="ARBA00004651"/>
    </source>
</evidence>
<dbReference type="AlphaFoldDB" id="A0A369LZC0"/>
<dbReference type="GO" id="GO:0005886">
    <property type="term" value="C:plasma membrane"/>
    <property type="evidence" value="ECO:0007669"/>
    <property type="project" value="UniProtKB-SubCell"/>
</dbReference>
<feature type="transmembrane region" description="Helical" evidence="8">
    <location>
        <begin position="397"/>
        <end position="424"/>
    </location>
</feature>
<evidence type="ECO:0000259" key="9">
    <source>
        <dbReference type="PROSITE" id="PS50883"/>
    </source>
</evidence>
<feature type="domain" description="PTS EIIC type-3" evidence="10">
    <location>
        <begin position="24"/>
        <end position="426"/>
    </location>
</feature>
<organism evidence="11 12">
    <name type="scientific">Gordonibacter pamelaeae</name>
    <dbReference type="NCBI Taxonomy" id="471189"/>
    <lineage>
        <taxon>Bacteria</taxon>
        <taxon>Bacillati</taxon>
        <taxon>Actinomycetota</taxon>
        <taxon>Coriobacteriia</taxon>
        <taxon>Eggerthellales</taxon>
        <taxon>Eggerthellaceae</taxon>
        <taxon>Gordonibacter</taxon>
    </lineage>
</organism>
<dbReference type="InterPro" id="IPR051088">
    <property type="entry name" value="PTS_Sugar-EIIC/EIIB"/>
</dbReference>
<dbReference type="PROSITE" id="PS51105">
    <property type="entry name" value="PTS_EIIC_TYPE_3"/>
    <property type="match status" value="1"/>
</dbReference>
<evidence type="ECO:0000313" key="11">
    <source>
        <dbReference type="EMBL" id="RDB63535.1"/>
    </source>
</evidence>
<dbReference type="InterPro" id="IPR001633">
    <property type="entry name" value="EAL_dom"/>
</dbReference>
<comment type="caution">
    <text evidence="11">The sequence shown here is derived from an EMBL/GenBank/DDBJ whole genome shotgun (WGS) entry which is preliminary data.</text>
</comment>
<feature type="transmembrane region" description="Helical" evidence="8">
    <location>
        <begin position="88"/>
        <end position="107"/>
    </location>
</feature>
<dbReference type="GO" id="GO:0009401">
    <property type="term" value="P:phosphoenolpyruvate-dependent sugar phosphotransferase system"/>
    <property type="evidence" value="ECO:0007669"/>
    <property type="project" value="InterPro"/>
</dbReference>
<keyword evidence="6 8" id="KW-1133">Transmembrane helix</keyword>
<feature type="transmembrane region" description="Helical" evidence="8">
    <location>
        <begin position="153"/>
        <end position="172"/>
    </location>
</feature>
<dbReference type="SUPFAM" id="SSF141868">
    <property type="entry name" value="EAL domain-like"/>
    <property type="match status" value="1"/>
</dbReference>
<evidence type="ECO:0000256" key="6">
    <source>
        <dbReference type="ARBA" id="ARBA00022989"/>
    </source>
</evidence>
<evidence type="ECO:0000256" key="3">
    <source>
        <dbReference type="ARBA" id="ARBA00022475"/>
    </source>
</evidence>
<dbReference type="GO" id="GO:0008982">
    <property type="term" value="F:protein-N(PI)-phosphohistidine-sugar phosphotransferase activity"/>
    <property type="evidence" value="ECO:0007669"/>
    <property type="project" value="InterPro"/>
</dbReference>
<feature type="transmembrane region" description="Helical" evidence="8">
    <location>
        <begin position="357"/>
        <end position="377"/>
    </location>
</feature>
<keyword evidence="12" id="KW-1185">Reference proteome</keyword>
<dbReference type="InterPro" id="IPR035919">
    <property type="entry name" value="EAL_sf"/>
</dbReference>
<dbReference type="CDD" id="cd01948">
    <property type="entry name" value="EAL"/>
    <property type="match status" value="1"/>
</dbReference>
<evidence type="ECO:0000256" key="2">
    <source>
        <dbReference type="ARBA" id="ARBA00022448"/>
    </source>
</evidence>
<evidence type="ECO:0000256" key="7">
    <source>
        <dbReference type="ARBA" id="ARBA00023136"/>
    </source>
</evidence>
<feature type="transmembrane region" description="Helical" evidence="8">
    <location>
        <begin position="48"/>
        <end position="68"/>
    </location>
</feature>
<feature type="transmembrane region" description="Helical" evidence="8">
    <location>
        <begin position="119"/>
        <end position="141"/>
    </location>
</feature>
<evidence type="ECO:0000256" key="8">
    <source>
        <dbReference type="SAM" id="Phobius"/>
    </source>
</evidence>
<dbReference type="SMART" id="SM00052">
    <property type="entry name" value="EAL"/>
    <property type="match status" value="1"/>
</dbReference>
<dbReference type="PROSITE" id="PS50883">
    <property type="entry name" value="EAL"/>
    <property type="match status" value="1"/>
</dbReference>
<dbReference type="Pfam" id="PF00563">
    <property type="entry name" value="EAL"/>
    <property type="match status" value="1"/>
</dbReference>
<feature type="transmembrane region" description="Helical" evidence="8">
    <location>
        <begin position="230"/>
        <end position="250"/>
    </location>
</feature>
<feature type="transmembrane region" description="Helical" evidence="8">
    <location>
        <begin position="332"/>
        <end position="350"/>
    </location>
</feature>
<dbReference type="Pfam" id="PF02378">
    <property type="entry name" value="PTS_EIIC"/>
    <property type="match status" value="1"/>
</dbReference>
<evidence type="ECO:0000313" key="12">
    <source>
        <dbReference type="Proteomes" id="UP000254000"/>
    </source>
</evidence>
<evidence type="ECO:0000256" key="4">
    <source>
        <dbReference type="ARBA" id="ARBA00022597"/>
    </source>
</evidence>
<keyword evidence="3" id="KW-1003">Cell membrane</keyword>
<name>A0A369LZC0_9ACTN</name>
<dbReference type="InterPro" id="IPR003352">
    <property type="entry name" value="PTS_EIIC"/>
</dbReference>
<keyword evidence="5 8" id="KW-0812">Transmembrane</keyword>
<proteinExistence type="predicted"/>